<protein>
    <submittedName>
        <fullName evidence="1">Uncharacterized protein</fullName>
    </submittedName>
</protein>
<comment type="caution">
    <text evidence="1">The sequence shown here is derived from an EMBL/GenBank/DDBJ whole genome shotgun (WGS) entry which is preliminary data.</text>
</comment>
<evidence type="ECO:0000313" key="1">
    <source>
        <dbReference type="EMBL" id="SBM18272.1"/>
    </source>
</evidence>
<dbReference type="Proteomes" id="UP000078124">
    <property type="component" value="Unassembled WGS sequence"/>
</dbReference>
<organism evidence="1 2">
    <name type="scientific">Raoultella planticola</name>
    <name type="common">Klebsiella planticola</name>
    <dbReference type="NCBI Taxonomy" id="575"/>
    <lineage>
        <taxon>Bacteria</taxon>
        <taxon>Pseudomonadati</taxon>
        <taxon>Pseudomonadota</taxon>
        <taxon>Gammaproteobacteria</taxon>
        <taxon>Enterobacterales</taxon>
        <taxon>Enterobacteriaceae</taxon>
        <taxon>Klebsiella/Raoultella group</taxon>
        <taxon>Raoultella</taxon>
    </lineage>
</organism>
<dbReference type="EMBL" id="FLAC01000010">
    <property type="protein sequence ID" value="SBM18272.1"/>
    <property type="molecule type" value="Genomic_DNA"/>
</dbReference>
<accession>A0A8G2EAA6</accession>
<gene>
    <name evidence="1" type="ORF">SAMEA2273876_02875</name>
</gene>
<reference evidence="1 2" key="1">
    <citation type="submission" date="2016-05" db="EMBL/GenBank/DDBJ databases">
        <authorList>
            <consortium name="Pathogen Informatics"/>
        </authorList>
    </citation>
    <scope>NUCLEOTIDE SEQUENCE [LARGE SCALE GENOMIC DNA]</scope>
    <source>
        <strain evidence="1 2">2880STDY5682802</strain>
    </source>
</reference>
<sequence>MATRLPRLGSSHTVASMISLVAEILRWYECQCCAVERGKDETTAEPGLRLTGLTARF</sequence>
<proteinExistence type="predicted"/>
<dbReference type="AlphaFoldDB" id="A0A8G2EAA6"/>
<name>A0A8G2EAA6_RAOPL</name>
<evidence type="ECO:0000313" key="2">
    <source>
        <dbReference type="Proteomes" id="UP000078124"/>
    </source>
</evidence>